<dbReference type="STRING" id="22663.A0A2I0IRN3"/>
<evidence type="ECO:0000313" key="1">
    <source>
        <dbReference type="EMBL" id="PKI46340.1"/>
    </source>
</evidence>
<dbReference type="EMBL" id="PGOL01002633">
    <property type="protein sequence ID" value="PKI46340.1"/>
    <property type="molecule type" value="Genomic_DNA"/>
</dbReference>
<proteinExistence type="predicted"/>
<evidence type="ECO:0000313" key="2">
    <source>
        <dbReference type="Proteomes" id="UP000233551"/>
    </source>
</evidence>
<dbReference type="PANTHER" id="PTHR47592">
    <property type="entry name" value="PBF68 PROTEIN"/>
    <property type="match status" value="1"/>
</dbReference>
<accession>A0A2I0IRN3</accession>
<comment type="caution">
    <text evidence="1">The sequence shown here is derived from an EMBL/GenBank/DDBJ whole genome shotgun (WGS) entry which is preliminary data.</text>
</comment>
<sequence length="147" mass="16988">MLQPYLWGSQMCRLSMRLTLRSTPTIFAGISLHDSLYSVYQGFKTTNELCESLDCKYKSDDAGAKKFLVGRFLDFKMVDSRTVMSQVHEFQVLLHEIQTDGIALSESFQVVVAIEKLPPGWKDFKNYLQHKRKEMAMEDLVVKLQIE</sequence>
<dbReference type="Pfam" id="PF14223">
    <property type="entry name" value="Retrotran_gag_2"/>
    <property type="match status" value="1"/>
</dbReference>
<dbReference type="Proteomes" id="UP000233551">
    <property type="component" value="Unassembled WGS sequence"/>
</dbReference>
<gene>
    <name evidence="1" type="ORF">CRG98_033235</name>
</gene>
<keyword evidence="2" id="KW-1185">Reference proteome</keyword>
<dbReference type="AlphaFoldDB" id="A0A2I0IRN3"/>
<protein>
    <submittedName>
        <fullName evidence="1">Uncharacterized protein</fullName>
    </submittedName>
</protein>
<organism evidence="1 2">
    <name type="scientific">Punica granatum</name>
    <name type="common">Pomegranate</name>
    <dbReference type="NCBI Taxonomy" id="22663"/>
    <lineage>
        <taxon>Eukaryota</taxon>
        <taxon>Viridiplantae</taxon>
        <taxon>Streptophyta</taxon>
        <taxon>Embryophyta</taxon>
        <taxon>Tracheophyta</taxon>
        <taxon>Spermatophyta</taxon>
        <taxon>Magnoliopsida</taxon>
        <taxon>eudicotyledons</taxon>
        <taxon>Gunneridae</taxon>
        <taxon>Pentapetalae</taxon>
        <taxon>rosids</taxon>
        <taxon>malvids</taxon>
        <taxon>Myrtales</taxon>
        <taxon>Lythraceae</taxon>
        <taxon>Punica</taxon>
    </lineage>
</organism>
<dbReference type="PANTHER" id="PTHR47592:SF27">
    <property type="entry name" value="OS08G0421700 PROTEIN"/>
    <property type="match status" value="1"/>
</dbReference>
<name>A0A2I0IRN3_PUNGR</name>
<reference evidence="1 2" key="1">
    <citation type="submission" date="2017-11" db="EMBL/GenBank/DDBJ databases">
        <title>De-novo sequencing of pomegranate (Punica granatum L.) genome.</title>
        <authorList>
            <person name="Akparov Z."/>
            <person name="Amiraslanov A."/>
            <person name="Hajiyeva S."/>
            <person name="Abbasov M."/>
            <person name="Kaur K."/>
            <person name="Hamwieh A."/>
            <person name="Solovyev V."/>
            <person name="Salamov A."/>
            <person name="Braich B."/>
            <person name="Kosarev P."/>
            <person name="Mahmoud A."/>
            <person name="Hajiyev E."/>
            <person name="Babayeva S."/>
            <person name="Izzatullayeva V."/>
            <person name="Mammadov A."/>
            <person name="Mammadov A."/>
            <person name="Sharifova S."/>
            <person name="Ojaghi J."/>
            <person name="Eynullazada K."/>
            <person name="Bayramov B."/>
            <person name="Abdulazimova A."/>
            <person name="Shahmuradov I."/>
        </authorList>
    </citation>
    <scope>NUCLEOTIDE SEQUENCE [LARGE SCALE GENOMIC DNA]</scope>
    <source>
        <strain evidence="2">cv. AG2017</strain>
        <tissue evidence="1">Leaf</tissue>
    </source>
</reference>